<organism evidence="2 3">
    <name type="scientific">Niastella caeni</name>
    <dbReference type="NCBI Taxonomy" id="2569763"/>
    <lineage>
        <taxon>Bacteria</taxon>
        <taxon>Pseudomonadati</taxon>
        <taxon>Bacteroidota</taxon>
        <taxon>Chitinophagia</taxon>
        <taxon>Chitinophagales</taxon>
        <taxon>Chitinophagaceae</taxon>
        <taxon>Niastella</taxon>
    </lineage>
</organism>
<reference evidence="2 3" key="1">
    <citation type="submission" date="2019-04" db="EMBL/GenBank/DDBJ databases">
        <title>Niastella caeni sp. nov., isolated from activated sludge.</title>
        <authorList>
            <person name="Sheng M."/>
        </authorList>
    </citation>
    <scope>NUCLEOTIDE SEQUENCE [LARGE SCALE GENOMIC DNA]</scope>
    <source>
        <strain evidence="2 3">HX-2-15</strain>
    </source>
</reference>
<evidence type="ECO:0000256" key="1">
    <source>
        <dbReference type="SAM" id="Phobius"/>
    </source>
</evidence>
<feature type="transmembrane region" description="Helical" evidence="1">
    <location>
        <begin position="131"/>
        <end position="150"/>
    </location>
</feature>
<dbReference type="AlphaFoldDB" id="A0A4S8HX81"/>
<keyword evidence="1" id="KW-1133">Transmembrane helix</keyword>
<evidence type="ECO:0000313" key="2">
    <source>
        <dbReference type="EMBL" id="THU40277.1"/>
    </source>
</evidence>
<dbReference type="OrthoDB" id="671232at2"/>
<keyword evidence="3" id="KW-1185">Reference proteome</keyword>
<feature type="transmembrane region" description="Helical" evidence="1">
    <location>
        <begin position="86"/>
        <end position="104"/>
    </location>
</feature>
<gene>
    <name evidence="2" type="ORF">FAM09_10445</name>
</gene>
<keyword evidence="1" id="KW-0812">Transmembrane</keyword>
<evidence type="ECO:0000313" key="3">
    <source>
        <dbReference type="Proteomes" id="UP000306918"/>
    </source>
</evidence>
<comment type="caution">
    <text evidence="2">The sequence shown here is derived from an EMBL/GenBank/DDBJ whole genome shotgun (WGS) entry which is preliminary data.</text>
</comment>
<dbReference type="EMBL" id="STFF01000002">
    <property type="protein sequence ID" value="THU40277.1"/>
    <property type="molecule type" value="Genomic_DNA"/>
</dbReference>
<dbReference type="RefSeq" id="WP_136577030.1">
    <property type="nucleotide sequence ID" value="NZ_STFF01000002.1"/>
</dbReference>
<keyword evidence="1" id="KW-0472">Membrane</keyword>
<name>A0A4S8HX81_9BACT</name>
<feature type="transmembrane region" description="Helical" evidence="1">
    <location>
        <begin position="56"/>
        <end position="74"/>
    </location>
</feature>
<feature type="transmembrane region" description="Helical" evidence="1">
    <location>
        <begin position="6"/>
        <end position="36"/>
    </location>
</feature>
<sequence length="154" mass="17479">MIPHSFYLFFLIIHLSAFALFTGTFFASIITSNQLWRYSQKEPSITKALLITADKYGRIMGICLGLIVMAGILMMANMHKVYGAQIWMRIKIGLVLIIILFRILSTRSYKKIKSSLNSEPAASVDDIRKRLSFFQLVQLVLIAGIIVLSVCRFN</sequence>
<dbReference type="Proteomes" id="UP000306918">
    <property type="component" value="Unassembled WGS sequence"/>
</dbReference>
<proteinExistence type="predicted"/>
<protein>
    <submittedName>
        <fullName evidence="2">DUF2214 family protein</fullName>
    </submittedName>
</protein>
<accession>A0A4S8HX81</accession>